<comment type="caution">
    <text evidence="1">The sequence shown here is derived from an EMBL/GenBank/DDBJ whole genome shotgun (WGS) entry which is preliminary data.</text>
</comment>
<organism evidence="1 2">
    <name type="scientific">Paspalum vaginatum</name>
    <name type="common">seashore paspalum</name>
    <dbReference type="NCBI Taxonomy" id="158149"/>
    <lineage>
        <taxon>Eukaryota</taxon>
        <taxon>Viridiplantae</taxon>
        <taxon>Streptophyta</taxon>
        <taxon>Embryophyta</taxon>
        <taxon>Tracheophyta</taxon>
        <taxon>Spermatophyta</taxon>
        <taxon>Magnoliopsida</taxon>
        <taxon>Liliopsida</taxon>
        <taxon>Poales</taxon>
        <taxon>Poaceae</taxon>
        <taxon>PACMAD clade</taxon>
        <taxon>Panicoideae</taxon>
        <taxon>Andropogonodae</taxon>
        <taxon>Paspaleae</taxon>
        <taxon>Paspalinae</taxon>
        <taxon>Paspalum</taxon>
    </lineage>
</organism>
<evidence type="ECO:0000313" key="2">
    <source>
        <dbReference type="Proteomes" id="UP001164776"/>
    </source>
</evidence>
<protein>
    <submittedName>
        <fullName evidence="1">Uncharacterized protein</fullName>
    </submittedName>
</protein>
<dbReference type="EMBL" id="MU629646">
    <property type="protein sequence ID" value="KAJ1255749.1"/>
    <property type="molecule type" value="Genomic_DNA"/>
</dbReference>
<dbReference type="AlphaFoldDB" id="A0A9W7XCG5"/>
<keyword evidence="2" id="KW-1185">Reference proteome</keyword>
<gene>
    <name evidence="1" type="ORF">BS78_K164600</name>
</gene>
<dbReference type="Proteomes" id="UP001164776">
    <property type="component" value="Unassembled WGS sequence"/>
</dbReference>
<sequence length="171" mass="18454">MERRRAKMPGSIFHCTVFPPITKEALSDGVGLLLAGPNGCSTKCHARALCPGWPCTPERAGPIRAHALDSSWLALATCMLLYLEIGSTRTGLKDQSWKVSFTKQTMIIQALYICIILPTCCCCPIKAGSSIIQRSSSSCQPFVCRCRLVLPSSFGHTVIVTPSVTANIIVV</sequence>
<name>A0A9W7XCG5_9POAL</name>
<proteinExistence type="predicted"/>
<reference evidence="1 2" key="1">
    <citation type="submission" date="2022-10" db="EMBL/GenBank/DDBJ databases">
        <title>WGS assembly of Paspalum vaginatum 540-79.</title>
        <authorList>
            <person name="Sun G."/>
            <person name="Wase N."/>
            <person name="Shu S."/>
            <person name="Jenkins J."/>
            <person name="Zhou B."/>
            <person name="Torres-Rodriguez J."/>
            <person name="Chen C."/>
            <person name="Sandor L."/>
            <person name="Plott C."/>
            <person name="Yoshinga Y."/>
            <person name="Daum C."/>
            <person name="Qi P."/>
            <person name="Barry K."/>
            <person name="Lipzen A."/>
            <person name="Berry L."/>
            <person name="Pedersen C."/>
            <person name="Gottilla T."/>
            <person name="Foltz A."/>
            <person name="Yu H."/>
            <person name="O'Malley R."/>
            <person name="Zhang C."/>
            <person name="Devos K."/>
            <person name="Sigmon B."/>
            <person name="Yu B."/>
            <person name="Obata T."/>
            <person name="Schmutz J."/>
            <person name="Schnable J."/>
        </authorList>
    </citation>
    <scope>NUCLEOTIDE SEQUENCE [LARGE SCALE GENOMIC DNA]</scope>
    <source>
        <strain evidence="2">cv. 540-79</strain>
    </source>
</reference>
<accession>A0A9W7XCG5</accession>
<dbReference type="EMBL" id="MU629646">
    <property type="protein sequence ID" value="KAJ1255751.1"/>
    <property type="molecule type" value="Genomic_DNA"/>
</dbReference>
<evidence type="ECO:0000313" key="1">
    <source>
        <dbReference type="EMBL" id="KAJ1255749.1"/>
    </source>
</evidence>